<evidence type="ECO:0000313" key="11">
    <source>
        <dbReference type="Proteomes" id="UP000266389"/>
    </source>
</evidence>
<evidence type="ECO:0000256" key="2">
    <source>
        <dbReference type="ARBA" id="ARBA00022676"/>
    </source>
</evidence>
<keyword evidence="2" id="KW-0328">Glycosyltransferase</keyword>
<reference evidence="10 11" key="1">
    <citation type="journal article" date="2011" name="ISME J.">
        <title>Community ecology of hot spring cyanobacterial mats: predominant populations and their functional potential.</title>
        <authorList>
            <person name="Klatt C.G."/>
            <person name="Wood J.M."/>
            <person name="Rusch D.B."/>
            <person name="Bateson M.M."/>
            <person name="Hamamura N."/>
            <person name="Heidelberg J.F."/>
            <person name="Grossman A.R."/>
            <person name="Bhaya D."/>
            <person name="Cohan F.M."/>
            <person name="Kuhl M."/>
            <person name="Bryant D.A."/>
            <person name="Ward D.M."/>
        </authorList>
    </citation>
    <scope>NUCLEOTIDE SEQUENCE [LARGE SCALE GENOMIC DNA]</scope>
    <source>
        <strain evidence="10">OS</strain>
    </source>
</reference>
<evidence type="ECO:0000256" key="3">
    <source>
        <dbReference type="ARBA" id="ARBA00022679"/>
    </source>
</evidence>
<evidence type="ECO:0000256" key="1">
    <source>
        <dbReference type="ARBA" id="ARBA00022475"/>
    </source>
</evidence>
<keyword evidence="7 8" id="KW-0472">Membrane</keyword>
<evidence type="ECO:0000256" key="4">
    <source>
        <dbReference type="ARBA" id="ARBA00022692"/>
    </source>
</evidence>
<keyword evidence="4 8" id="KW-0812">Transmembrane</keyword>
<dbReference type="Proteomes" id="UP000266389">
    <property type="component" value="Unassembled WGS sequence"/>
</dbReference>
<accession>A0A395M0K2</accession>
<dbReference type="SUPFAM" id="SSF53448">
    <property type="entry name" value="Nucleotide-diphospho-sugar transferases"/>
    <property type="match status" value="1"/>
</dbReference>
<keyword evidence="5" id="KW-0448">Lipopolysaccharide biosynthesis</keyword>
<sequence length="339" mass="38544">MLNFELQPSAHQPADADITYRYDISIVVPLFNEAESIAELVEQIIDAISKSRLEELFGHRPSFEVLFINDGSNDGSDKVIKQLMTVHSELKLISFRRNYGKSAGLDAGFKAAQGKYVITMDADLQDNPYEIEPLIRKLEEGYDLVSGWKKKRYDPITKTLPSKLFNAVTRLLSGVPLHDFNCGLKAYRHEVVKSLQIYGEMHRYIPVLAKWNGFRVGELVVQHRARKYGQSKFGISRFFNGFLDLLTVLFITKYMKRPMHFFGMVGIVAFIIGFAISFYLALEKVMFNASVSQRPLLLLGVMLIILGVQLFGIGLLGEMITKTYLQAEPYLIKEKVNVE</sequence>
<dbReference type="CDD" id="cd04187">
    <property type="entry name" value="DPM1_like_bac"/>
    <property type="match status" value="1"/>
</dbReference>
<evidence type="ECO:0000256" key="5">
    <source>
        <dbReference type="ARBA" id="ARBA00022985"/>
    </source>
</evidence>
<feature type="domain" description="Glycosyltransferase 2-like" evidence="9">
    <location>
        <begin position="25"/>
        <end position="194"/>
    </location>
</feature>
<keyword evidence="3 10" id="KW-0808">Transferase</keyword>
<dbReference type="EMBL" id="PHFL01000044">
    <property type="protein sequence ID" value="RFM24287.1"/>
    <property type="molecule type" value="Genomic_DNA"/>
</dbReference>
<keyword evidence="1" id="KW-1003">Cell membrane</keyword>
<evidence type="ECO:0000259" key="9">
    <source>
        <dbReference type="Pfam" id="PF00535"/>
    </source>
</evidence>
<name>A0A395M0K2_9BACT</name>
<evidence type="ECO:0000256" key="8">
    <source>
        <dbReference type="SAM" id="Phobius"/>
    </source>
</evidence>
<dbReference type="InterPro" id="IPR001173">
    <property type="entry name" value="Glyco_trans_2-like"/>
</dbReference>
<evidence type="ECO:0000256" key="7">
    <source>
        <dbReference type="ARBA" id="ARBA00023136"/>
    </source>
</evidence>
<organism evidence="10 11">
    <name type="scientific">Candidatus Thermochlorobacter aerophilus</name>
    <dbReference type="NCBI Taxonomy" id="1868324"/>
    <lineage>
        <taxon>Bacteria</taxon>
        <taxon>Pseudomonadati</taxon>
        <taxon>Chlorobiota</taxon>
        <taxon>Chlorobiia</taxon>
        <taxon>Chlorobiales</taxon>
        <taxon>Candidatus Thermochlorobacteriaceae</taxon>
        <taxon>Candidatus Thermochlorobacter</taxon>
    </lineage>
</organism>
<dbReference type="GO" id="GO:0099621">
    <property type="term" value="F:undecaprenyl-phosphate 4-deoxy-4-formamido-L-arabinose transferase activity"/>
    <property type="evidence" value="ECO:0007669"/>
    <property type="project" value="TreeGrafter"/>
</dbReference>
<protein>
    <submittedName>
        <fullName evidence="10">Glycosyltransferase</fullName>
    </submittedName>
</protein>
<dbReference type="GO" id="GO:0005886">
    <property type="term" value="C:plasma membrane"/>
    <property type="evidence" value="ECO:0007669"/>
    <property type="project" value="TreeGrafter"/>
</dbReference>
<dbReference type="PANTHER" id="PTHR48090:SF3">
    <property type="entry name" value="UNDECAPRENYL-PHOSPHATE 4-DEOXY-4-FORMAMIDO-L-ARABINOSE TRANSFERASE"/>
    <property type="match status" value="1"/>
</dbReference>
<comment type="caution">
    <text evidence="10">The sequence shown here is derived from an EMBL/GenBank/DDBJ whole genome shotgun (WGS) entry which is preliminary data.</text>
</comment>
<dbReference type="Pfam" id="PF00535">
    <property type="entry name" value="Glycos_transf_2"/>
    <property type="match status" value="1"/>
</dbReference>
<evidence type="ECO:0000256" key="6">
    <source>
        <dbReference type="ARBA" id="ARBA00022989"/>
    </source>
</evidence>
<gene>
    <name evidence="10" type="ORF">D0433_06575</name>
</gene>
<feature type="transmembrane region" description="Helical" evidence="8">
    <location>
        <begin position="294"/>
        <end position="316"/>
    </location>
</feature>
<dbReference type="InterPro" id="IPR050256">
    <property type="entry name" value="Glycosyltransferase_2"/>
</dbReference>
<dbReference type="PANTHER" id="PTHR48090">
    <property type="entry name" value="UNDECAPRENYL-PHOSPHATE 4-DEOXY-4-FORMAMIDO-L-ARABINOSE TRANSFERASE-RELATED"/>
    <property type="match status" value="1"/>
</dbReference>
<feature type="transmembrane region" description="Helical" evidence="8">
    <location>
        <begin position="261"/>
        <end position="282"/>
    </location>
</feature>
<proteinExistence type="predicted"/>
<dbReference type="Gene3D" id="3.90.550.10">
    <property type="entry name" value="Spore Coat Polysaccharide Biosynthesis Protein SpsA, Chain A"/>
    <property type="match status" value="1"/>
</dbReference>
<dbReference type="AlphaFoldDB" id="A0A395M0K2"/>
<dbReference type="GO" id="GO:0009103">
    <property type="term" value="P:lipopolysaccharide biosynthetic process"/>
    <property type="evidence" value="ECO:0007669"/>
    <property type="project" value="UniProtKB-KW"/>
</dbReference>
<dbReference type="InterPro" id="IPR029044">
    <property type="entry name" value="Nucleotide-diphossugar_trans"/>
</dbReference>
<keyword evidence="6 8" id="KW-1133">Transmembrane helix</keyword>
<evidence type="ECO:0000313" key="10">
    <source>
        <dbReference type="EMBL" id="RFM24287.1"/>
    </source>
</evidence>